<dbReference type="GO" id="GO:0006511">
    <property type="term" value="P:ubiquitin-dependent protein catabolic process"/>
    <property type="evidence" value="ECO:0007669"/>
    <property type="project" value="TreeGrafter"/>
</dbReference>
<comment type="subcellular location">
    <subcellularLocation>
        <location evidence="2">Membrane</location>
        <topology evidence="2">Multi-pass membrane protein</topology>
    </subcellularLocation>
</comment>
<dbReference type="GO" id="GO:0016567">
    <property type="term" value="P:protein ubiquitination"/>
    <property type="evidence" value="ECO:0007669"/>
    <property type="project" value="TreeGrafter"/>
</dbReference>
<keyword evidence="9" id="KW-0862">Zinc</keyword>
<dbReference type="PANTHER" id="PTHR45977">
    <property type="entry name" value="TARGET OF ERK KINASE MPK-1"/>
    <property type="match status" value="1"/>
</dbReference>
<evidence type="ECO:0000256" key="2">
    <source>
        <dbReference type="ARBA" id="ARBA00004141"/>
    </source>
</evidence>
<dbReference type="GO" id="GO:0016020">
    <property type="term" value="C:membrane"/>
    <property type="evidence" value="ECO:0007669"/>
    <property type="project" value="UniProtKB-SubCell"/>
</dbReference>
<organism evidence="14">
    <name type="scientific">marine sediment metagenome</name>
    <dbReference type="NCBI Taxonomy" id="412755"/>
    <lineage>
        <taxon>unclassified sequences</taxon>
        <taxon>metagenomes</taxon>
        <taxon>ecological metagenomes</taxon>
    </lineage>
</organism>
<dbReference type="EC" id="2.3.2.27" evidence="3"/>
<keyword evidence="7" id="KW-0863">Zinc-finger</keyword>
<keyword evidence="11" id="KW-0472">Membrane</keyword>
<comment type="caution">
    <text evidence="14">The sequence shown here is derived from an EMBL/GenBank/DDBJ whole genome shotgun (WGS) entry which is preliminary data.</text>
</comment>
<name>X0Y2H6_9ZZZZ</name>
<accession>X0Y2H6</accession>
<feature type="non-terminal residue" evidence="14">
    <location>
        <position position="240"/>
    </location>
</feature>
<evidence type="ECO:0000256" key="4">
    <source>
        <dbReference type="ARBA" id="ARBA00022679"/>
    </source>
</evidence>
<evidence type="ECO:0000259" key="13">
    <source>
        <dbReference type="PROSITE" id="PS50089"/>
    </source>
</evidence>
<dbReference type="GO" id="GO:0008270">
    <property type="term" value="F:zinc ion binding"/>
    <property type="evidence" value="ECO:0007669"/>
    <property type="project" value="UniProtKB-KW"/>
</dbReference>
<evidence type="ECO:0000256" key="7">
    <source>
        <dbReference type="ARBA" id="ARBA00022771"/>
    </source>
</evidence>
<evidence type="ECO:0000256" key="1">
    <source>
        <dbReference type="ARBA" id="ARBA00000900"/>
    </source>
</evidence>
<reference evidence="14" key="1">
    <citation type="journal article" date="2014" name="Front. Microbiol.">
        <title>High frequency of phylogenetically diverse reductive dehalogenase-homologous genes in deep subseafloor sedimentary metagenomes.</title>
        <authorList>
            <person name="Kawai M."/>
            <person name="Futagami T."/>
            <person name="Toyoda A."/>
            <person name="Takaki Y."/>
            <person name="Nishi S."/>
            <person name="Hori S."/>
            <person name="Arai W."/>
            <person name="Tsubouchi T."/>
            <person name="Morono Y."/>
            <person name="Uchiyama I."/>
            <person name="Ito T."/>
            <person name="Fujiyama A."/>
            <person name="Inagaki F."/>
            <person name="Takami H."/>
        </authorList>
    </citation>
    <scope>NUCLEOTIDE SEQUENCE</scope>
    <source>
        <strain evidence="14">Expedition CK06-06</strain>
    </source>
</reference>
<dbReference type="GO" id="GO:0061630">
    <property type="term" value="F:ubiquitin protein ligase activity"/>
    <property type="evidence" value="ECO:0007669"/>
    <property type="project" value="UniProtKB-EC"/>
</dbReference>
<evidence type="ECO:0000256" key="10">
    <source>
        <dbReference type="ARBA" id="ARBA00022989"/>
    </source>
</evidence>
<evidence type="ECO:0000256" key="9">
    <source>
        <dbReference type="ARBA" id="ARBA00022833"/>
    </source>
</evidence>
<dbReference type="SMART" id="SM00184">
    <property type="entry name" value="RING"/>
    <property type="match status" value="1"/>
</dbReference>
<dbReference type="PROSITE" id="PS50089">
    <property type="entry name" value="ZF_RING_2"/>
    <property type="match status" value="1"/>
</dbReference>
<sequence length="240" mass="27622">MSTNLELLRESIKTNISSPTNIYDTAGQWLPPGNYYFLINYVGPGVFKGQLNCRGFAAEYTFAAKDVVKMMACAQARLARRANITDDEMPTYSSPLSSPISNYPSQLLSHRLGNVQPPHTSPTMRTHRRRLPDVNTRPTCTICLDFLDDNPKTLPCGHKFHEPCITRWCATRPNCPVCRRGVSLGRRRAAPITNRRVSRYAVIHRQVTNYAREQRSRINTNRQERRRRMPRRGYRNQQSL</sequence>
<evidence type="ECO:0000256" key="8">
    <source>
        <dbReference type="ARBA" id="ARBA00022786"/>
    </source>
</evidence>
<evidence type="ECO:0000256" key="6">
    <source>
        <dbReference type="ARBA" id="ARBA00022723"/>
    </source>
</evidence>
<dbReference type="PANTHER" id="PTHR45977:SF4">
    <property type="entry name" value="RING-TYPE DOMAIN-CONTAINING PROTEIN"/>
    <property type="match status" value="1"/>
</dbReference>
<feature type="domain" description="RING-type" evidence="13">
    <location>
        <begin position="140"/>
        <end position="179"/>
    </location>
</feature>
<dbReference type="Gene3D" id="3.30.40.10">
    <property type="entry name" value="Zinc/RING finger domain, C3HC4 (zinc finger)"/>
    <property type="match status" value="1"/>
</dbReference>
<dbReference type="AlphaFoldDB" id="X0Y2H6"/>
<dbReference type="InterPro" id="IPR001841">
    <property type="entry name" value="Znf_RING"/>
</dbReference>
<feature type="compositionally biased region" description="Basic residues" evidence="12">
    <location>
        <begin position="224"/>
        <end position="234"/>
    </location>
</feature>
<keyword evidence="5" id="KW-0812">Transmembrane</keyword>
<dbReference type="SUPFAM" id="SSF57850">
    <property type="entry name" value="RING/U-box"/>
    <property type="match status" value="1"/>
</dbReference>
<protein>
    <recommendedName>
        <fullName evidence="3">RING-type E3 ubiquitin transferase</fullName>
        <ecNumber evidence="3">2.3.2.27</ecNumber>
    </recommendedName>
</protein>
<dbReference type="EMBL" id="BARS01047938">
    <property type="protein sequence ID" value="GAG31111.1"/>
    <property type="molecule type" value="Genomic_DNA"/>
</dbReference>
<proteinExistence type="predicted"/>
<evidence type="ECO:0000256" key="11">
    <source>
        <dbReference type="ARBA" id="ARBA00023136"/>
    </source>
</evidence>
<keyword evidence="10" id="KW-1133">Transmembrane helix</keyword>
<keyword evidence="4" id="KW-0808">Transferase</keyword>
<feature type="region of interest" description="Disordered" evidence="12">
    <location>
        <begin position="212"/>
        <end position="240"/>
    </location>
</feature>
<evidence type="ECO:0000256" key="12">
    <source>
        <dbReference type="SAM" id="MobiDB-lite"/>
    </source>
</evidence>
<dbReference type="InterPro" id="IPR013083">
    <property type="entry name" value="Znf_RING/FYVE/PHD"/>
</dbReference>
<keyword evidence="8" id="KW-0833">Ubl conjugation pathway</keyword>
<evidence type="ECO:0000256" key="5">
    <source>
        <dbReference type="ARBA" id="ARBA00022692"/>
    </source>
</evidence>
<evidence type="ECO:0000256" key="3">
    <source>
        <dbReference type="ARBA" id="ARBA00012483"/>
    </source>
</evidence>
<evidence type="ECO:0000313" key="14">
    <source>
        <dbReference type="EMBL" id="GAG31111.1"/>
    </source>
</evidence>
<comment type="catalytic activity">
    <reaction evidence="1">
        <text>S-ubiquitinyl-[E2 ubiquitin-conjugating enzyme]-L-cysteine + [acceptor protein]-L-lysine = [E2 ubiquitin-conjugating enzyme]-L-cysteine + N(6)-ubiquitinyl-[acceptor protein]-L-lysine.</text>
        <dbReference type="EC" id="2.3.2.27"/>
    </reaction>
</comment>
<keyword evidence="6" id="KW-0479">Metal-binding</keyword>
<gene>
    <name evidence="14" type="ORF">S01H1_71942</name>
</gene>
<dbReference type="Pfam" id="PF13639">
    <property type="entry name" value="zf-RING_2"/>
    <property type="match status" value="1"/>
</dbReference>